<accession>A0A9E4ZZP1</accession>
<dbReference type="GO" id="GO:0016491">
    <property type="term" value="F:oxidoreductase activity"/>
    <property type="evidence" value="ECO:0007669"/>
    <property type="project" value="UniProtKB-ARBA"/>
</dbReference>
<dbReference type="EMBL" id="JAPVER010000020">
    <property type="protein sequence ID" value="MCZ3366457.1"/>
    <property type="molecule type" value="Genomic_DNA"/>
</dbReference>
<dbReference type="RefSeq" id="WP_069584187.1">
    <property type="nucleotide sequence ID" value="NZ_JAPVER010000020.1"/>
</dbReference>
<evidence type="ECO:0000313" key="3">
    <source>
        <dbReference type="EMBL" id="MCZ3371965.1"/>
    </source>
</evidence>
<dbReference type="PROSITE" id="PS51379">
    <property type="entry name" value="4FE4S_FER_2"/>
    <property type="match status" value="2"/>
</dbReference>
<comment type="caution">
    <text evidence="3">The sequence shown here is derived from an EMBL/GenBank/DDBJ whole genome shotgun (WGS) entry which is preliminary data.</text>
</comment>
<name>A0A9E4ZZP1_9EURY</name>
<dbReference type="InterPro" id="IPR017896">
    <property type="entry name" value="4Fe4S_Fe-S-bd"/>
</dbReference>
<dbReference type="GeneID" id="300259901"/>
<dbReference type="InterPro" id="IPR017900">
    <property type="entry name" value="4Fe4S_Fe_S_CS"/>
</dbReference>
<dbReference type="Proteomes" id="UP001068021">
    <property type="component" value="Unassembled WGS sequence"/>
</dbReference>
<organism evidence="3">
    <name type="scientific">Methanobacterium veterum</name>
    <dbReference type="NCBI Taxonomy" id="408577"/>
    <lineage>
        <taxon>Archaea</taxon>
        <taxon>Methanobacteriati</taxon>
        <taxon>Methanobacteriota</taxon>
        <taxon>Methanomada group</taxon>
        <taxon>Methanobacteria</taxon>
        <taxon>Methanobacteriales</taxon>
        <taxon>Methanobacteriaceae</taxon>
        <taxon>Methanobacterium</taxon>
    </lineage>
</organism>
<dbReference type="Pfam" id="PF12838">
    <property type="entry name" value="Fer4_7"/>
    <property type="match status" value="1"/>
</dbReference>
<keyword evidence="4" id="KW-1185">Reference proteome</keyword>
<reference evidence="3" key="1">
    <citation type="submission" date="2022-12" db="EMBL/GenBank/DDBJ databases">
        <title>Reclassification of two methanogenic archaea species isolated from the Kolyma lowland permafrost.</title>
        <authorList>
            <person name="Trubitsyn V.E."/>
            <person name="Rivkina E.M."/>
            <person name="Shcherbakova V.A."/>
        </authorList>
    </citation>
    <scope>NUCLEOTIDE SEQUENCE</scope>
    <source>
        <strain evidence="2">M2</strain>
        <strain evidence="3">MK4</strain>
    </source>
</reference>
<evidence type="ECO:0000259" key="1">
    <source>
        <dbReference type="PROSITE" id="PS51379"/>
    </source>
</evidence>
<proteinExistence type="predicted"/>
<dbReference type="Proteomes" id="UP001074446">
    <property type="component" value="Unassembled WGS sequence"/>
</dbReference>
<dbReference type="EMBL" id="JAPVES010000029">
    <property type="protein sequence ID" value="MCZ3371965.1"/>
    <property type="molecule type" value="Genomic_DNA"/>
</dbReference>
<evidence type="ECO:0000313" key="4">
    <source>
        <dbReference type="Proteomes" id="UP001068021"/>
    </source>
</evidence>
<dbReference type="PROSITE" id="PS00198">
    <property type="entry name" value="4FE4S_FER_1"/>
    <property type="match status" value="1"/>
</dbReference>
<feature type="domain" description="4Fe-4S ferredoxin-type" evidence="1">
    <location>
        <begin position="28"/>
        <end position="57"/>
    </location>
</feature>
<sequence>MEFNTEKCGCCGACISVCPNRSLELTENRIIINKNKCDDCGRCTYVCPLGAFYIEGNV</sequence>
<dbReference type="AlphaFoldDB" id="A0A9E4ZZP1"/>
<dbReference type="SUPFAM" id="SSF54862">
    <property type="entry name" value="4Fe-4S ferredoxins"/>
    <property type="match status" value="1"/>
</dbReference>
<evidence type="ECO:0000313" key="2">
    <source>
        <dbReference type="EMBL" id="MCZ3366457.1"/>
    </source>
</evidence>
<feature type="domain" description="4Fe-4S ferredoxin-type" evidence="1">
    <location>
        <begin position="1"/>
        <end position="27"/>
    </location>
</feature>
<gene>
    <name evidence="3" type="ORF">O3H35_04910</name>
    <name evidence="2" type="ORF">O3H54_11245</name>
</gene>
<protein>
    <submittedName>
        <fullName evidence="3">4Fe-4S binding protein</fullName>
    </submittedName>
</protein>
<dbReference type="Gene3D" id="3.30.70.20">
    <property type="match status" value="1"/>
</dbReference>